<sequence length="228" mass="24834">MYDATVVWCTHCLSIPSTGVRGRESVPTSEEEVKEELDPSRWKVFELDCVGVLIEGEEGSGDRDSDFEFERPHPFLDLACEHVIENDEKVDVDVDVAGAAGAFFGFLFGTNAGVVSEDMKTSMTSASATVAKAGPEALTQAQNSDFGKTDPTPRALRMDFAFALALDLDFGSETLRKLEELSAVRRRSVDGETGGFRRGAFAVEVNRRRLVLGTLGMQKASLICEIRG</sequence>
<dbReference type="AlphaFoldDB" id="A0A6A4HRL8"/>
<keyword evidence="2" id="KW-1185">Reference proteome</keyword>
<reference evidence="1" key="1">
    <citation type="journal article" date="2019" name="Environ. Microbiol.">
        <title>Fungal ecological strategies reflected in gene transcription - a case study of two litter decomposers.</title>
        <authorList>
            <person name="Barbi F."/>
            <person name="Kohler A."/>
            <person name="Barry K."/>
            <person name="Baskaran P."/>
            <person name="Daum C."/>
            <person name="Fauchery L."/>
            <person name="Ihrmark K."/>
            <person name="Kuo A."/>
            <person name="LaButti K."/>
            <person name="Lipzen A."/>
            <person name="Morin E."/>
            <person name="Grigoriev I.V."/>
            <person name="Henrissat B."/>
            <person name="Lindahl B."/>
            <person name="Martin F."/>
        </authorList>
    </citation>
    <scope>NUCLEOTIDE SEQUENCE</scope>
    <source>
        <strain evidence="1">JB14</strain>
    </source>
</reference>
<evidence type="ECO:0000313" key="2">
    <source>
        <dbReference type="Proteomes" id="UP000799118"/>
    </source>
</evidence>
<evidence type="ECO:0000313" key="1">
    <source>
        <dbReference type="EMBL" id="KAE9400603.1"/>
    </source>
</evidence>
<protein>
    <submittedName>
        <fullName evidence="1">Uncharacterized protein</fullName>
    </submittedName>
</protein>
<name>A0A6A4HRL8_9AGAR</name>
<dbReference type="Proteomes" id="UP000799118">
    <property type="component" value="Unassembled WGS sequence"/>
</dbReference>
<organism evidence="1 2">
    <name type="scientific">Gymnopus androsaceus JB14</name>
    <dbReference type="NCBI Taxonomy" id="1447944"/>
    <lineage>
        <taxon>Eukaryota</taxon>
        <taxon>Fungi</taxon>
        <taxon>Dikarya</taxon>
        <taxon>Basidiomycota</taxon>
        <taxon>Agaricomycotina</taxon>
        <taxon>Agaricomycetes</taxon>
        <taxon>Agaricomycetidae</taxon>
        <taxon>Agaricales</taxon>
        <taxon>Marasmiineae</taxon>
        <taxon>Omphalotaceae</taxon>
        <taxon>Gymnopus</taxon>
    </lineage>
</organism>
<gene>
    <name evidence="1" type="ORF">BT96DRAFT_1097254</name>
</gene>
<dbReference type="EMBL" id="ML769455">
    <property type="protein sequence ID" value="KAE9400603.1"/>
    <property type="molecule type" value="Genomic_DNA"/>
</dbReference>
<accession>A0A6A4HRL8</accession>
<proteinExistence type="predicted"/>